<evidence type="ECO:0000313" key="8">
    <source>
        <dbReference type="EMBL" id="AKU08166.1"/>
    </source>
</evidence>
<dbReference type="Gene3D" id="1.10.287.130">
    <property type="match status" value="1"/>
</dbReference>
<dbReference type="SUPFAM" id="SSF55874">
    <property type="entry name" value="ATPase domain of HSP90 chaperone/DNA topoisomerase II/histidine kinase"/>
    <property type="match status" value="1"/>
</dbReference>
<feature type="domain" description="PAC" evidence="7">
    <location>
        <begin position="88"/>
        <end position="142"/>
    </location>
</feature>
<evidence type="ECO:0000256" key="5">
    <source>
        <dbReference type="ARBA" id="ARBA00022777"/>
    </source>
</evidence>
<dbReference type="Proteomes" id="UP000066124">
    <property type="component" value="Chromosome"/>
</dbReference>
<dbReference type="NCBIfam" id="TIGR00229">
    <property type="entry name" value="sensory_box"/>
    <property type="match status" value="1"/>
</dbReference>
<dbReference type="InterPro" id="IPR001610">
    <property type="entry name" value="PAC"/>
</dbReference>
<dbReference type="EMBL" id="CP063205">
    <property type="protein sequence ID" value="QOS12697.1"/>
    <property type="molecule type" value="Genomic_DNA"/>
</dbReference>
<reference evidence="8" key="2">
    <citation type="submission" date="2015-06" db="EMBL/GenBank/DDBJ databases">
        <authorList>
            <person name="Hoefler B.C."/>
            <person name="Straight P.D."/>
        </authorList>
    </citation>
    <scope>NUCLEOTIDE SEQUENCE [LARGE SCALE GENOMIC DNA]</scope>
    <source>
        <strain evidence="8">ARA6</strain>
    </source>
</reference>
<keyword evidence="4 9" id="KW-0808">Transferase</keyword>
<sequence length="499" mass="55628">MTAPEDDSEKNYRPSDNSASIMAYALQATDTVIWDWNIPADDVSLYPPSQSVFDDITDLDDFLGHVHPADKQRVVHTLEVAVEQTGQYMTEFRLVGETETETQQWVAAQGEVDYDDVNDPVRLIGVGRDVTSIKQTNEQLRRATEHLAETELVSDIGGWELTPETNDLWWTQGTKQIHDVSPEYDPTVEGAFEFIHPEDRQTIEKTVQQCLTTGEPYSAEIRLITAEGRERWVYCKGDRIERGDTAVLRGIIQDITDRKIRDQRLMVLSRVLRHNIRNSLGVVIGNAELLQDELEALAPLETSLAETASFSLDDSRRMLSKVTTNATQLVELAEDARQLSRVLERGPVRYHVDVPAVMDRLVPKLADQYPNASIHVETQAVGVKGNDESLEMALTELIENAIIHSHQASPTVEVRTSKVDNGRVSIQVADTGPGIPEMEQEVLETGTEEPLLHGHGIGLWIVNWLMTQLGGSVSIEDRDPRGTVVELTLPAATRVESSG</sequence>
<dbReference type="CDD" id="cd00082">
    <property type="entry name" value="HisKA"/>
    <property type="match status" value="1"/>
</dbReference>
<evidence type="ECO:0000259" key="6">
    <source>
        <dbReference type="PROSITE" id="PS50109"/>
    </source>
</evidence>
<gene>
    <name evidence="8" type="ORF">ABY42_10615</name>
    <name evidence="9" type="ORF">HfgLR_12815</name>
</gene>
<evidence type="ECO:0000256" key="3">
    <source>
        <dbReference type="ARBA" id="ARBA00022553"/>
    </source>
</evidence>
<dbReference type="InterPro" id="IPR035965">
    <property type="entry name" value="PAS-like_dom_sf"/>
</dbReference>
<evidence type="ECO:0000256" key="2">
    <source>
        <dbReference type="ARBA" id="ARBA00012438"/>
    </source>
</evidence>
<keyword evidence="5 8" id="KW-0418">Kinase</keyword>
<reference evidence="10" key="1">
    <citation type="journal article" date="2015" name="J. Biotechnol.">
        <title>Complete genome sequence of Haloferax gibbonsii strain ARA6, a potential producer of polyhydroxyalkanoates and halocins isolated from Araruama, Rio de Janeiro, Brasil.</title>
        <authorList>
            <person name="Pinto L.H."/>
            <person name="D'Alincourt Carvalho-Assef A.P."/>
            <person name="Vieira R.P."/>
            <person name="Clementino M.M."/>
            <person name="Albano R.M."/>
        </authorList>
    </citation>
    <scope>NUCLEOTIDE SEQUENCE [LARGE SCALE GENOMIC DNA]</scope>
    <source>
        <strain evidence="10">ARA6</strain>
    </source>
</reference>
<keyword evidence="3" id="KW-0597">Phosphoprotein</keyword>
<dbReference type="CDD" id="cd00130">
    <property type="entry name" value="PAS"/>
    <property type="match status" value="1"/>
</dbReference>
<dbReference type="Gene3D" id="3.30.565.10">
    <property type="entry name" value="Histidine kinase-like ATPase, C-terminal domain"/>
    <property type="match status" value="1"/>
</dbReference>
<organism evidence="8 10">
    <name type="scientific">Haloferax gibbonsii</name>
    <dbReference type="NCBI Taxonomy" id="35746"/>
    <lineage>
        <taxon>Archaea</taxon>
        <taxon>Methanobacteriati</taxon>
        <taxon>Methanobacteriota</taxon>
        <taxon>Stenosarchaea group</taxon>
        <taxon>Halobacteria</taxon>
        <taxon>Halobacteriales</taxon>
        <taxon>Haloferacaceae</taxon>
        <taxon>Haloferax</taxon>
    </lineage>
</organism>
<dbReference type="SUPFAM" id="SSF55785">
    <property type="entry name" value="PYP-like sensor domain (PAS domain)"/>
    <property type="match status" value="2"/>
</dbReference>
<dbReference type="Proteomes" id="UP000663064">
    <property type="component" value="Chromosome"/>
</dbReference>
<name>A0A0K1IUM4_HALGI</name>
<feature type="domain" description="PAC" evidence="7">
    <location>
        <begin position="217"/>
        <end position="267"/>
    </location>
</feature>
<dbReference type="KEGG" id="hgi:ABY42_10615"/>
<dbReference type="Gene3D" id="3.30.450.20">
    <property type="entry name" value="PAS domain"/>
    <property type="match status" value="2"/>
</dbReference>
<protein>
    <recommendedName>
        <fullName evidence="2">histidine kinase</fullName>
        <ecNumber evidence="2">2.7.13.3</ecNumber>
    </recommendedName>
</protein>
<evidence type="ECO:0000256" key="4">
    <source>
        <dbReference type="ARBA" id="ARBA00022679"/>
    </source>
</evidence>
<dbReference type="InterPro" id="IPR000700">
    <property type="entry name" value="PAS-assoc_C"/>
</dbReference>
<dbReference type="PROSITE" id="PS50109">
    <property type="entry name" value="HIS_KIN"/>
    <property type="match status" value="1"/>
</dbReference>
<dbReference type="InterPro" id="IPR036890">
    <property type="entry name" value="HATPase_C_sf"/>
</dbReference>
<dbReference type="PATRIC" id="fig|35746.4.peg.2280"/>
<accession>A0A0K1IUM4</accession>
<comment type="catalytic activity">
    <reaction evidence="1">
        <text>ATP + protein L-histidine = ADP + protein N-phospho-L-histidine.</text>
        <dbReference type="EC" id="2.7.13.3"/>
    </reaction>
</comment>
<dbReference type="InterPro" id="IPR000014">
    <property type="entry name" value="PAS"/>
</dbReference>
<dbReference type="GeneID" id="59460224"/>
<evidence type="ECO:0000259" key="7">
    <source>
        <dbReference type="PROSITE" id="PS50113"/>
    </source>
</evidence>
<dbReference type="Pfam" id="PF02518">
    <property type="entry name" value="HATPase_c"/>
    <property type="match status" value="1"/>
</dbReference>
<proteinExistence type="predicted"/>
<dbReference type="EC" id="2.7.13.3" evidence="2"/>
<dbReference type="SMART" id="SM00387">
    <property type="entry name" value="HATPase_c"/>
    <property type="match status" value="1"/>
</dbReference>
<evidence type="ECO:0000313" key="9">
    <source>
        <dbReference type="EMBL" id="QOS12697.1"/>
    </source>
</evidence>
<dbReference type="InterPro" id="IPR013655">
    <property type="entry name" value="PAS_fold_3"/>
</dbReference>
<dbReference type="InterPro" id="IPR003661">
    <property type="entry name" value="HisK_dim/P_dom"/>
</dbReference>
<dbReference type="PROSITE" id="PS50113">
    <property type="entry name" value="PAC"/>
    <property type="match status" value="2"/>
</dbReference>
<dbReference type="PANTHER" id="PTHR43304:SF1">
    <property type="entry name" value="PAC DOMAIN-CONTAINING PROTEIN"/>
    <property type="match status" value="1"/>
</dbReference>
<dbReference type="InterPro" id="IPR052162">
    <property type="entry name" value="Sensor_kinase/Photoreceptor"/>
</dbReference>
<dbReference type="Pfam" id="PF08447">
    <property type="entry name" value="PAS_3"/>
    <property type="match status" value="2"/>
</dbReference>
<dbReference type="Gene3D" id="2.10.70.100">
    <property type="match status" value="1"/>
</dbReference>
<dbReference type="InterPro" id="IPR003594">
    <property type="entry name" value="HATPase_dom"/>
</dbReference>
<dbReference type="InterPro" id="IPR005467">
    <property type="entry name" value="His_kinase_dom"/>
</dbReference>
<dbReference type="RefSeq" id="WP_050459438.1">
    <property type="nucleotide sequence ID" value="NZ_CP011947.1"/>
</dbReference>
<dbReference type="PRINTS" id="PR00344">
    <property type="entry name" value="BCTRLSENSOR"/>
</dbReference>
<evidence type="ECO:0000256" key="1">
    <source>
        <dbReference type="ARBA" id="ARBA00000085"/>
    </source>
</evidence>
<dbReference type="SMART" id="SM00086">
    <property type="entry name" value="PAC"/>
    <property type="match status" value="2"/>
</dbReference>
<evidence type="ECO:0000313" key="10">
    <source>
        <dbReference type="Proteomes" id="UP000066124"/>
    </source>
</evidence>
<dbReference type="AlphaFoldDB" id="A0A0K1IUM4"/>
<dbReference type="InterPro" id="IPR004358">
    <property type="entry name" value="Sig_transdc_His_kin-like_C"/>
</dbReference>
<dbReference type="GO" id="GO:0000155">
    <property type="term" value="F:phosphorelay sensor kinase activity"/>
    <property type="evidence" value="ECO:0007669"/>
    <property type="project" value="InterPro"/>
</dbReference>
<reference evidence="9" key="3">
    <citation type="journal article" date="2021" name="Front. Microbiol.">
        <title>Cellular and Genomic Properties of Haloferax gibbonsii LR2-5, the Host of Euryarchaeal Virus HFTV1.</title>
        <authorList>
            <person name="Tittes C."/>
            <person name="Schwarzer S."/>
            <person name="Pfeiffer F."/>
            <person name="Dyall-Smith M."/>
            <person name="Rodriguez-Franco M."/>
            <person name="Oksanen H.M."/>
            <person name="Quax T.E.F."/>
        </authorList>
    </citation>
    <scope>NUCLEOTIDE SEQUENCE</scope>
    <source>
        <strain evidence="9">LR2-5</strain>
    </source>
</reference>
<feature type="domain" description="Histidine kinase" evidence="6">
    <location>
        <begin position="271"/>
        <end position="493"/>
    </location>
</feature>
<dbReference type="PANTHER" id="PTHR43304">
    <property type="entry name" value="PHYTOCHROME-LIKE PROTEIN CPH1"/>
    <property type="match status" value="1"/>
</dbReference>
<dbReference type="EMBL" id="CP011947">
    <property type="protein sequence ID" value="AKU08166.1"/>
    <property type="molecule type" value="Genomic_DNA"/>
</dbReference>